<feature type="region of interest" description="Disordered" evidence="1">
    <location>
        <begin position="97"/>
        <end position="118"/>
    </location>
</feature>
<comment type="caution">
    <text evidence="3">The sequence shown here is derived from an EMBL/GenBank/DDBJ whole genome shotgun (WGS) entry which is preliminary data.</text>
</comment>
<organism evidence="3 4">
    <name type="scientific">Aureobasidium pullulans</name>
    <name type="common">Black yeast</name>
    <name type="synonym">Pullularia pullulans</name>
    <dbReference type="NCBI Taxonomy" id="5580"/>
    <lineage>
        <taxon>Eukaryota</taxon>
        <taxon>Fungi</taxon>
        <taxon>Dikarya</taxon>
        <taxon>Ascomycota</taxon>
        <taxon>Pezizomycotina</taxon>
        <taxon>Dothideomycetes</taxon>
        <taxon>Dothideomycetidae</taxon>
        <taxon>Dothideales</taxon>
        <taxon>Saccotheciaceae</taxon>
        <taxon>Aureobasidium</taxon>
    </lineage>
</organism>
<keyword evidence="2" id="KW-0812">Transmembrane</keyword>
<evidence type="ECO:0000313" key="3">
    <source>
        <dbReference type="EMBL" id="THX42300.1"/>
    </source>
</evidence>
<protein>
    <recommendedName>
        <fullName evidence="5">HRQ family protein</fullName>
    </recommendedName>
</protein>
<reference evidence="3 4" key="1">
    <citation type="submission" date="2018-10" db="EMBL/GenBank/DDBJ databases">
        <title>Fifty Aureobasidium pullulans genomes reveal a recombining polyextremotolerant generalist.</title>
        <authorList>
            <person name="Gostincar C."/>
            <person name="Turk M."/>
            <person name="Zajc J."/>
            <person name="Gunde-Cimerman N."/>
        </authorList>
    </citation>
    <scope>NUCLEOTIDE SEQUENCE [LARGE SCALE GENOMIC DNA]</scope>
    <source>
        <strain evidence="3 4">EXF-9785</strain>
    </source>
</reference>
<feature type="transmembrane region" description="Helical" evidence="2">
    <location>
        <begin position="6"/>
        <end position="27"/>
    </location>
</feature>
<keyword evidence="2" id="KW-1133">Transmembrane helix</keyword>
<sequence length="501" mass="57626">MTTSMASLYLSILGITFVIITVSYFALNEKQRALLLSRIGLNFQRRPSWTPPRSPSPAKRELSEKYTLPPGQEYKDTFPPCRRPALAEIADSRFSVGGKSGKGLSELPHNPDKPLPDDRNVLAPEYKKYSTPTGFTVEEIKALGNFPDYATLSGVPLPKPCTDFNINTAMARPYRPIRWAYHQTMSYKKLEPDWWLELDKTYSSRIKQRQDLYTAHGSEILQSLPGSEIACKELMEMCLQFLCSRYPAHFSIDARNLLFHNNILNTTTNLKEMDPLEVLLNNVPEDFAIVLRNPETGYYSFRAGVVCSSLGWSVASKIGMDLKDIHKPIPDYKEKMEFSMDRFFAKLPTDKPIQRGSWGLEIDEPLFMPPSHPHFSLRDHQDPSLSLSRTNLRVDWQTLRRLPLSGAVVFNFKCLFTPVTSFAEEAYIPGLLLKVIREGKRELMEYKGTWHTEHVVVPALEEMEREQRRKGVVEEGWKVQTLDEYPYFPGWEGKWRKQQGY</sequence>
<evidence type="ECO:0000313" key="4">
    <source>
        <dbReference type="Proteomes" id="UP000308953"/>
    </source>
</evidence>
<dbReference type="EMBL" id="QZAV01000023">
    <property type="protein sequence ID" value="THX42300.1"/>
    <property type="molecule type" value="Genomic_DNA"/>
</dbReference>
<dbReference type="AlphaFoldDB" id="A0A4S9F486"/>
<dbReference type="InterPro" id="IPR021848">
    <property type="entry name" value="HODM_asu-like"/>
</dbReference>
<feature type="compositionally biased region" description="Basic and acidic residues" evidence="1">
    <location>
        <begin position="109"/>
        <end position="118"/>
    </location>
</feature>
<accession>A0A4S9F486</accession>
<name>A0A4S9F486_AURPU</name>
<gene>
    <name evidence="3" type="ORF">D6D10_02102</name>
</gene>
<feature type="region of interest" description="Disordered" evidence="1">
    <location>
        <begin position="46"/>
        <end position="74"/>
    </location>
</feature>
<dbReference type="Pfam" id="PF11927">
    <property type="entry name" value="HODM_asu-like"/>
    <property type="match status" value="1"/>
</dbReference>
<evidence type="ECO:0008006" key="5">
    <source>
        <dbReference type="Google" id="ProtNLM"/>
    </source>
</evidence>
<evidence type="ECO:0000256" key="2">
    <source>
        <dbReference type="SAM" id="Phobius"/>
    </source>
</evidence>
<dbReference type="Proteomes" id="UP000308953">
    <property type="component" value="Unassembled WGS sequence"/>
</dbReference>
<evidence type="ECO:0000256" key="1">
    <source>
        <dbReference type="SAM" id="MobiDB-lite"/>
    </source>
</evidence>
<proteinExistence type="predicted"/>
<keyword evidence="2" id="KW-0472">Membrane</keyword>